<protein>
    <recommendedName>
        <fullName evidence="2">CCHC-type domain-containing protein</fullName>
    </recommendedName>
</protein>
<keyword evidence="1" id="KW-0863">Zinc-finger</keyword>
<evidence type="ECO:0000313" key="3">
    <source>
        <dbReference type="EMBL" id="KAJ8419856.1"/>
    </source>
</evidence>
<evidence type="ECO:0000259" key="2">
    <source>
        <dbReference type="PROSITE" id="PS50158"/>
    </source>
</evidence>
<dbReference type="GO" id="GO:0003676">
    <property type="term" value="F:nucleic acid binding"/>
    <property type="evidence" value="ECO:0007669"/>
    <property type="project" value="InterPro"/>
</dbReference>
<keyword evidence="4" id="KW-1185">Reference proteome</keyword>
<evidence type="ECO:0000256" key="1">
    <source>
        <dbReference type="PROSITE-ProRule" id="PRU00047"/>
    </source>
</evidence>
<gene>
    <name evidence="3" type="ORF">Cgig2_006836</name>
</gene>
<dbReference type="EMBL" id="JAKOGI010004277">
    <property type="protein sequence ID" value="KAJ8419856.1"/>
    <property type="molecule type" value="Genomic_DNA"/>
</dbReference>
<name>A0A9Q1JH27_9CARY</name>
<reference evidence="3" key="1">
    <citation type="submission" date="2022-04" db="EMBL/GenBank/DDBJ databases">
        <title>Carnegiea gigantea Genome sequencing and assembly v2.</title>
        <authorList>
            <person name="Copetti D."/>
            <person name="Sanderson M.J."/>
            <person name="Burquez A."/>
            <person name="Wojciechowski M.F."/>
        </authorList>
    </citation>
    <scope>NUCLEOTIDE SEQUENCE</scope>
    <source>
        <strain evidence="3">SGP5-SGP5p</strain>
        <tissue evidence="3">Aerial part</tissue>
    </source>
</reference>
<dbReference type="GO" id="GO:0008270">
    <property type="term" value="F:zinc ion binding"/>
    <property type="evidence" value="ECO:0007669"/>
    <property type="project" value="UniProtKB-KW"/>
</dbReference>
<organism evidence="3 4">
    <name type="scientific">Carnegiea gigantea</name>
    <dbReference type="NCBI Taxonomy" id="171969"/>
    <lineage>
        <taxon>Eukaryota</taxon>
        <taxon>Viridiplantae</taxon>
        <taxon>Streptophyta</taxon>
        <taxon>Embryophyta</taxon>
        <taxon>Tracheophyta</taxon>
        <taxon>Spermatophyta</taxon>
        <taxon>Magnoliopsida</taxon>
        <taxon>eudicotyledons</taxon>
        <taxon>Gunneridae</taxon>
        <taxon>Pentapetalae</taxon>
        <taxon>Caryophyllales</taxon>
        <taxon>Cactineae</taxon>
        <taxon>Cactaceae</taxon>
        <taxon>Cactoideae</taxon>
        <taxon>Echinocereeae</taxon>
        <taxon>Carnegiea</taxon>
    </lineage>
</organism>
<keyword evidence="1" id="KW-0479">Metal-binding</keyword>
<dbReference type="AlphaFoldDB" id="A0A9Q1JH27"/>
<keyword evidence="1" id="KW-0862">Zinc</keyword>
<dbReference type="Proteomes" id="UP001153076">
    <property type="component" value="Unassembled WGS sequence"/>
</dbReference>
<proteinExistence type="predicted"/>
<dbReference type="OrthoDB" id="1707487at2759"/>
<feature type="domain" description="CCHC-type" evidence="2">
    <location>
        <begin position="19"/>
        <end position="33"/>
    </location>
</feature>
<comment type="caution">
    <text evidence="3">The sequence shown here is derived from an EMBL/GenBank/DDBJ whole genome shotgun (WGS) entry which is preliminary data.</text>
</comment>
<dbReference type="PROSITE" id="PS50158">
    <property type="entry name" value="ZF_CCHC"/>
    <property type="match status" value="1"/>
</dbReference>
<sequence length="210" mass="23941">MNREPTWCKMKYVKLSNFCYACGLLGHIYKRCKLYYSNVPGTELQYGPWIRASLMKKKTKREHLLKLCSANNGSKVKTILNFDLNLSTTMHIDKIPITIRGDLTKGENESCTGIPPQGIKFCVVEETNAKNTKNRMSILWLNWRGLSKPRAMDNLGRIFGGAKPKLITGIYGFPKTHKKLKACDLFKDLKQHLNLPCLLGGNLNEILFNF</sequence>
<dbReference type="InterPro" id="IPR001878">
    <property type="entry name" value="Znf_CCHC"/>
</dbReference>
<accession>A0A9Q1JH27</accession>
<evidence type="ECO:0000313" key="4">
    <source>
        <dbReference type="Proteomes" id="UP001153076"/>
    </source>
</evidence>